<proteinExistence type="predicted"/>
<keyword evidence="1" id="KW-0472">Membrane</keyword>
<dbReference type="WBParaSite" id="nRc.2.0.1.t33471-RA">
    <property type="protein sequence ID" value="nRc.2.0.1.t33471-RA"/>
    <property type="gene ID" value="nRc.2.0.1.g33471"/>
</dbReference>
<sequence length="156" mass="18303">MMMIALQRVRMNVENFGAQNVVVVYFVLVGIRIERAWFNAQEIGEFDKIKLPGFTFLFFVACADVVRITEQIFLSRHIIYLIFPFFFMRTGRRILLFVIFLQLLGVHCRRMFLNLIIVIIFMLCRSGSDFLTIVSILERCSFTFAFVITGSFLNLF</sequence>
<feature type="transmembrane region" description="Helical" evidence="1">
    <location>
        <begin position="133"/>
        <end position="155"/>
    </location>
</feature>
<dbReference type="Proteomes" id="UP000887565">
    <property type="component" value="Unplaced"/>
</dbReference>
<organism evidence="2 3">
    <name type="scientific">Romanomermis culicivorax</name>
    <name type="common">Nematode worm</name>
    <dbReference type="NCBI Taxonomy" id="13658"/>
    <lineage>
        <taxon>Eukaryota</taxon>
        <taxon>Metazoa</taxon>
        <taxon>Ecdysozoa</taxon>
        <taxon>Nematoda</taxon>
        <taxon>Enoplea</taxon>
        <taxon>Dorylaimia</taxon>
        <taxon>Mermithida</taxon>
        <taxon>Mermithoidea</taxon>
        <taxon>Mermithidae</taxon>
        <taxon>Romanomermis</taxon>
    </lineage>
</organism>
<feature type="transmembrane region" description="Helical" evidence="1">
    <location>
        <begin position="94"/>
        <end position="121"/>
    </location>
</feature>
<reference evidence="3" key="1">
    <citation type="submission" date="2022-11" db="UniProtKB">
        <authorList>
            <consortium name="WormBaseParasite"/>
        </authorList>
    </citation>
    <scope>IDENTIFICATION</scope>
</reference>
<feature type="transmembrane region" description="Helical" evidence="1">
    <location>
        <begin position="12"/>
        <end position="33"/>
    </location>
</feature>
<evidence type="ECO:0000313" key="3">
    <source>
        <dbReference type="WBParaSite" id="nRc.2.0.1.t33471-RA"/>
    </source>
</evidence>
<name>A0A915K442_ROMCU</name>
<dbReference type="AlphaFoldDB" id="A0A915K442"/>
<accession>A0A915K442</accession>
<feature type="transmembrane region" description="Helical" evidence="1">
    <location>
        <begin position="53"/>
        <end position="74"/>
    </location>
</feature>
<keyword evidence="1" id="KW-0812">Transmembrane</keyword>
<keyword evidence="2" id="KW-1185">Reference proteome</keyword>
<keyword evidence="1" id="KW-1133">Transmembrane helix</keyword>
<protein>
    <submittedName>
        <fullName evidence="3">Uncharacterized protein</fullName>
    </submittedName>
</protein>
<evidence type="ECO:0000313" key="2">
    <source>
        <dbReference type="Proteomes" id="UP000887565"/>
    </source>
</evidence>
<evidence type="ECO:0000256" key="1">
    <source>
        <dbReference type="SAM" id="Phobius"/>
    </source>
</evidence>